<evidence type="ECO:0000256" key="1">
    <source>
        <dbReference type="SAM" id="MobiDB-lite"/>
    </source>
</evidence>
<feature type="region of interest" description="Disordered" evidence="1">
    <location>
        <begin position="1"/>
        <end position="36"/>
    </location>
</feature>
<dbReference type="RefSeq" id="XP_066666724.1">
    <property type="nucleotide sequence ID" value="XM_066814762.1"/>
</dbReference>
<protein>
    <submittedName>
        <fullName evidence="3">Uncharacterized protein</fullName>
    </submittedName>
</protein>
<keyword evidence="2" id="KW-0812">Transmembrane</keyword>
<keyword evidence="4" id="KW-1185">Reference proteome</keyword>
<gene>
    <name evidence="3" type="ORF">PG997_010447</name>
</gene>
<comment type="caution">
    <text evidence="3">The sequence shown here is derived from an EMBL/GenBank/DDBJ whole genome shotgun (WGS) entry which is preliminary data.</text>
</comment>
<dbReference type="EMBL" id="JAQQWN010000007">
    <property type="protein sequence ID" value="KAK8075784.1"/>
    <property type="molecule type" value="Genomic_DNA"/>
</dbReference>
<dbReference type="GeneID" id="92047822"/>
<evidence type="ECO:0000256" key="2">
    <source>
        <dbReference type="SAM" id="Phobius"/>
    </source>
</evidence>
<organism evidence="3 4">
    <name type="scientific">Apiospora hydei</name>
    <dbReference type="NCBI Taxonomy" id="1337664"/>
    <lineage>
        <taxon>Eukaryota</taxon>
        <taxon>Fungi</taxon>
        <taxon>Dikarya</taxon>
        <taxon>Ascomycota</taxon>
        <taxon>Pezizomycotina</taxon>
        <taxon>Sordariomycetes</taxon>
        <taxon>Xylariomycetidae</taxon>
        <taxon>Amphisphaeriales</taxon>
        <taxon>Apiosporaceae</taxon>
        <taxon>Apiospora</taxon>
    </lineage>
</organism>
<keyword evidence="2" id="KW-1133">Transmembrane helix</keyword>
<evidence type="ECO:0000313" key="3">
    <source>
        <dbReference type="EMBL" id="KAK8075784.1"/>
    </source>
</evidence>
<feature type="transmembrane region" description="Helical" evidence="2">
    <location>
        <begin position="183"/>
        <end position="214"/>
    </location>
</feature>
<sequence>MEMQDITVANITTPDGSDLEGLELPPGVSLGKRTERSTHSDTYQVLHHSNVVPFLEARVFDLAPEPAKVRKHRVRCIRRLETRKVLEETVGDLHVVVFVNDACVEDSPMLGDVADWLSSYASRVLTRYEDVLARQSHLGDLSVDSGSRHESTAQVGHEFDRQETYQELMGRAMLKLRDLLFRVVYAIAAWKVIFCFIGIAYLVFFGIGILGWLLMSR</sequence>
<name>A0ABR1W0S5_9PEZI</name>
<dbReference type="Proteomes" id="UP001433268">
    <property type="component" value="Unassembled WGS sequence"/>
</dbReference>
<keyword evidence="2" id="KW-0472">Membrane</keyword>
<reference evidence="3 4" key="1">
    <citation type="submission" date="2023-01" db="EMBL/GenBank/DDBJ databases">
        <title>Analysis of 21 Apiospora genomes using comparative genomics revels a genus with tremendous synthesis potential of carbohydrate active enzymes and secondary metabolites.</title>
        <authorList>
            <person name="Sorensen T."/>
        </authorList>
    </citation>
    <scope>NUCLEOTIDE SEQUENCE [LARGE SCALE GENOMIC DNA]</scope>
    <source>
        <strain evidence="3 4">CBS 114990</strain>
    </source>
</reference>
<evidence type="ECO:0000313" key="4">
    <source>
        <dbReference type="Proteomes" id="UP001433268"/>
    </source>
</evidence>
<proteinExistence type="predicted"/>
<accession>A0ABR1W0S5</accession>